<dbReference type="InterPro" id="IPR019194">
    <property type="entry name" value="Tscrpt_elong_fac_Eaf_N"/>
</dbReference>
<comment type="caution">
    <text evidence="3">The sequence shown here is derived from an EMBL/GenBank/DDBJ whole genome shotgun (WGS) entry which is preliminary data.</text>
</comment>
<dbReference type="Proteomes" id="UP000283895">
    <property type="component" value="Unassembled WGS sequence"/>
</dbReference>
<dbReference type="Pfam" id="PF09816">
    <property type="entry name" value="EAF"/>
    <property type="match status" value="1"/>
</dbReference>
<feature type="compositionally biased region" description="Acidic residues" evidence="1">
    <location>
        <begin position="377"/>
        <end position="387"/>
    </location>
</feature>
<gene>
    <name evidence="3" type="ORF">VMCG_01600</name>
</gene>
<feature type="compositionally biased region" description="Basic and acidic residues" evidence="1">
    <location>
        <begin position="292"/>
        <end position="302"/>
    </location>
</feature>
<dbReference type="AlphaFoldDB" id="A0A423X4N9"/>
<feature type="compositionally biased region" description="Basic and acidic residues" evidence="1">
    <location>
        <begin position="388"/>
        <end position="398"/>
    </location>
</feature>
<evidence type="ECO:0000313" key="4">
    <source>
        <dbReference type="Proteomes" id="UP000283895"/>
    </source>
</evidence>
<dbReference type="STRING" id="356882.A0A423X4N9"/>
<feature type="compositionally biased region" description="Acidic residues" evidence="1">
    <location>
        <begin position="399"/>
        <end position="411"/>
    </location>
</feature>
<proteinExistence type="predicted"/>
<evidence type="ECO:0000313" key="3">
    <source>
        <dbReference type="EMBL" id="ROW10605.1"/>
    </source>
</evidence>
<feature type="compositionally biased region" description="Gly residues" evidence="1">
    <location>
        <begin position="351"/>
        <end position="365"/>
    </location>
</feature>
<dbReference type="EMBL" id="LKEA01000003">
    <property type="protein sequence ID" value="ROW10605.1"/>
    <property type="molecule type" value="Genomic_DNA"/>
</dbReference>
<feature type="domain" description="Transcription elongation factor Eaf N-terminal" evidence="2">
    <location>
        <begin position="68"/>
        <end position="151"/>
    </location>
</feature>
<reference evidence="3 4" key="1">
    <citation type="submission" date="2015-09" db="EMBL/GenBank/DDBJ databases">
        <title>Host preference determinants of Valsa canker pathogens revealed by comparative genomics.</title>
        <authorList>
            <person name="Yin Z."/>
            <person name="Huang L."/>
        </authorList>
    </citation>
    <scope>NUCLEOTIDE SEQUENCE [LARGE SCALE GENOMIC DNA]</scope>
    <source>
        <strain evidence="3 4">03-1</strain>
    </source>
</reference>
<sequence length="411" mass="43787">MAASSAVPGVVDSTKPKSYPVILSDALLGKTPREAITAIRCEQEPAPTPPPALRPWVLLLEMLIARVTTIVDNHRPTLSSDIAPNSAEIKPSSSSDTSFDLSFYENGGKYAFNGTRSTKENQYVLLFDPERKAFVLHRMDSMFNMNVTRTPTNNDADDLREKHPHIDSATKASTTDKKGARAPAAGKAKENNKKGGAANSSSNSKKKDTSASQKKTQSQPAPAEPEPKPKPTTSSSQADKDKKQKQRNRSPVESDEDDDDDDGGLLVEYPDPAPTGPSRQDFSPAFPTTIRRFSEFVNNEKSESDEDADAEYDEDDILGEDDDVSGAGGDGFKLPNPVAGGGLPPPDGGVDNWGGNGGGGGGGNNGNKVNEVAAAAAEEDDDDDGFGELEKELEKELAMDVDSESSVSEED</sequence>
<dbReference type="OrthoDB" id="125903at2759"/>
<name>A0A423X4N9_9PEZI</name>
<feature type="region of interest" description="Disordered" evidence="1">
    <location>
        <begin position="152"/>
        <end position="411"/>
    </location>
</feature>
<feature type="compositionally biased region" description="Acidic residues" evidence="1">
    <location>
        <begin position="253"/>
        <end position="263"/>
    </location>
</feature>
<feature type="compositionally biased region" description="Low complexity" evidence="1">
    <location>
        <begin position="366"/>
        <end position="376"/>
    </location>
</feature>
<keyword evidence="4" id="KW-1185">Reference proteome</keyword>
<evidence type="ECO:0000259" key="2">
    <source>
        <dbReference type="Pfam" id="PF09816"/>
    </source>
</evidence>
<feature type="compositionally biased region" description="Acidic residues" evidence="1">
    <location>
        <begin position="303"/>
        <end position="324"/>
    </location>
</feature>
<evidence type="ECO:0000256" key="1">
    <source>
        <dbReference type="SAM" id="MobiDB-lite"/>
    </source>
</evidence>
<feature type="compositionally biased region" description="Low complexity" evidence="1">
    <location>
        <begin position="194"/>
        <end position="203"/>
    </location>
</feature>
<protein>
    <recommendedName>
        <fullName evidence="2">Transcription elongation factor Eaf N-terminal domain-containing protein</fullName>
    </recommendedName>
</protein>
<feature type="compositionally biased region" description="Basic and acidic residues" evidence="1">
    <location>
        <begin position="157"/>
        <end position="179"/>
    </location>
</feature>
<accession>A0A423X4N9</accession>
<organism evidence="3 4">
    <name type="scientific">Cytospora schulzeri</name>
    <dbReference type="NCBI Taxonomy" id="448051"/>
    <lineage>
        <taxon>Eukaryota</taxon>
        <taxon>Fungi</taxon>
        <taxon>Dikarya</taxon>
        <taxon>Ascomycota</taxon>
        <taxon>Pezizomycotina</taxon>
        <taxon>Sordariomycetes</taxon>
        <taxon>Sordariomycetidae</taxon>
        <taxon>Diaporthales</taxon>
        <taxon>Cytosporaceae</taxon>
        <taxon>Cytospora</taxon>
    </lineage>
</organism>